<protein>
    <submittedName>
        <fullName evidence="2">Uncharacterized protein</fullName>
    </submittedName>
</protein>
<keyword evidence="1" id="KW-0472">Membrane</keyword>
<proteinExistence type="predicted"/>
<comment type="caution">
    <text evidence="2">The sequence shown here is derived from an EMBL/GenBank/DDBJ whole genome shotgun (WGS) entry which is preliminary data.</text>
</comment>
<sequence>MAGSLKAPHFPLLYATCSPRTLKSRSSDAPCFLPYISISHTLGPNPQILFIPLASSSAATSKPAFISFLIILIILLLLTTPLLPLQSISPVKNLRITISNHLIIYFNKPFKLFPVS</sequence>
<dbReference type="Proteomes" id="UP001482620">
    <property type="component" value="Unassembled WGS sequence"/>
</dbReference>
<keyword evidence="1" id="KW-1133">Transmembrane helix</keyword>
<reference evidence="2 3" key="1">
    <citation type="submission" date="2021-06" db="EMBL/GenBank/DDBJ databases">
        <authorList>
            <person name="Palmer J.M."/>
        </authorList>
    </citation>
    <scope>NUCLEOTIDE SEQUENCE [LARGE SCALE GENOMIC DNA]</scope>
    <source>
        <strain evidence="3">if_2019</strain>
        <tissue evidence="2">Muscle</tissue>
    </source>
</reference>
<evidence type="ECO:0000256" key="1">
    <source>
        <dbReference type="SAM" id="Phobius"/>
    </source>
</evidence>
<evidence type="ECO:0000313" key="3">
    <source>
        <dbReference type="Proteomes" id="UP001482620"/>
    </source>
</evidence>
<keyword evidence="1" id="KW-0812">Transmembrane</keyword>
<name>A0ABV0UIM3_9TELE</name>
<feature type="transmembrane region" description="Helical" evidence="1">
    <location>
        <begin position="64"/>
        <end position="85"/>
    </location>
</feature>
<evidence type="ECO:0000313" key="2">
    <source>
        <dbReference type="EMBL" id="MEQ2244422.1"/>
    </source>
</evidence>
<dbReference type="EMBL" id="JAHRIQ010071083">
    <property type="protein sequence ID" value="MEQ2244422.1"/>
    <property type="molecule type" value="Genomic_DNA"/>
</dbReference>
<gene>
    <name evidence="2" type="ORF">ILYODFUR_016980</name>
</gene>
<keyword evidence="3" id="KW-1185">Reference proteome</keyword>
<organism evidence="2 3">
    <name type="scientific">Ilyodon furcidens</name>
    <name type="common">goldbreast splitfin</name>
    <dbReference type="NCBI Taxonomy" id="33524"/>
    <lineage>
        <taxon>Eukaryota</taxon>
        <taxon>Metazoa</taxon>
        <taxon>Chordata</taxon>
        <taxon>Craniata</taxon>
        <taxon>Vertebrata</taxon>
        <taxon>Euteleostomi</taxon>
        <taxon>Actinopterygii</taxon>
        <taxon>Neopterygii</taxon>
        <taxon>Teleostei</taxon>
        <taxon>Neoteleostei</taxon>
        <taxon>Acanthomorphata</taxon>
        <taxon>Ovalentaria</taxon>
        <taxon>Atherinomorphae</taxon>
        <taxon>Cyprinodontiformes</taxon>
        <taxon>Goodeidae</taxon>
        <taxon>Ilyodon</taxon>
    </lineage>
</organism>
<accession>A0ABV0UIM3</accession>